<dbReference type="KEGG" id="syw:SYNW1546"/>
<gene>
    <name evidence="1" type="ordered locus">SYNW1546</name>
</gene>
<organism evidence="1 2">
    <name type="scientific">Parasynechococcus marenigrum (strain WH8102)</name>
    <dbReference type="NCBI Taxonomy" id="84588"/>
    <lineage>
        <taxon>Bacteria</taxon>
        <taxon>Bacillati</taxon>
        <taxon>Cyanobacteriota</taxon>
        <taxon>Cyanophyceae</taxon>
        <taxon>Synechococcales</taxon>
        <taxon>Prochlorococcaceae</taxon>
        <taxon>Parasynechococcus</taxon>
        <taxon>Parasynechococcus marenigrum</taxon>
    </lineage>
</organism>
<dbReference type="EMBL" id="BX569693">
    <property type="protein sequence ID" value="CAE08061.1"/>
    <property type="molecule type" value="Genomic_DNA"/>
</dbReference>
<dbReference type="Proteomes" id="UP000001422">
    <property type="component" value="Chromosome"/>
</dbReference>
<dbReference type="STRING" id="84588.SYNW1546"/>
<dbReference type="RefSeq" id="WP_011128410.1">
    <property type="nucleotide sequence ID" value="NC_005070.1"/>
</dbReference>
<accession>Q7U5Z5</accession>
<keyword evidence="2" id="KW-1185">Reference proteome</keyword>
<reference evidence="1 2" key="1">
    <citation type="journal article" date="2003" name="Nature">
        <title>The genome of a motile marine Synechococcus.</title>
        <authorList>
            <person name="Palenik B."/>
            <person name="Brahamsha B."/>
            <person name="Larimer F."/>
            <person name="Land M."/>
            <person name="Hauser L."/>
            <person name="Chain P."/>
            <person name="Lamerdin J."/>
            <person name="Regala W."/>
            <person name="Allen E.A."/>
            <person name="McCarren J."/>
            <person name="Paulsen I."/>
            <person name="Dufresne A."/>
            <person name="Partensky F."/>
            <person name="Webb E."/>
            <person name="Waterbury J."/>
        </authorList>
    </citation>
    <scope>NUCLEOTIDE SEQUENCE [LARGE SCALE GENOMIC DNA]</scope>
    <source>
        <strain evidence="1 2">WH8102</strain>
    </source>
</reference>
<evidence type="ECO:0000313" key="2">
    <source>
        <dbReference type="Proteomes" id="UP000001422"/>
    </source>
</evidence>
<protein>
    <submittedName>
        <fullName evidence="1">Uncharacterized protein</fullName>
    </submittedName>
</protein>
<dbReference type="eggNOG" id="ENOG5030SEU">
    <property type="taxonomic scope" value="Bacteria"/>
</dbReference>
<dbReference type="HOGENOM" id="CLU_1668514_0_0_3"/>
<evidence type="ECO:0000313" key="1">
    <source>
        <dbReference type="EMBL" id="CAE08061.1"/>
    </source>
</evidence>
<name>Q7U5Z5_PARMW</name>
<sequence>MVSVSPAPIETDEQSVLTMERLALREQAAQPLLNSGWTLLYSGLTPLRASVTLLDPSESLQISLQIPIGEVDKDWDLWLEACNRQLSAPLRQWLESQGIEQTTLSRLTGAEQGGEETLKISNMLQVARWLQSPIEAIEALAESNGSQLVLHLAGLGTNS</sequence>
<dbReference type="AlphaFoldDB" id="Q7U5Z5"/>
<proteinExistence type="predicted"/>